<comment type="PTM">
    <text evidence="7 8">An intermediate of this reaction is the autophosphorylated ppk in which a phosphate is covalently linked to a histidine residue through a N-P bond.</text>
</comment>
<dbReference type="EC" id="2.7.4.1" evidence="7 8"/>
<evidence type="ECO:0000259" key="9">
    <source>
        <dbReference type="PROSITE" id="PS50035"/>
    </source>
</evidence>
<accession>A0ABW3CY28</accession>
<sequence length="703" mass="80680">MTTTAEKVENKYINRDLSWLDFNARVLQEAADVSVPLIERLRFLGIFSNNLDEFFKVRYAAIKRIAQMGKSARGQLGGIKAKDLLDQITKTVIQQQETSLKILDTIKQQLESENIFVVNEKEVSPSQSEYVRNYFITKVSPALVTIILNDLEEVPILKDSAAYLAVKMVLKPKERQGSLSKLLRPPAKETRYALVEIPRTIERFVVLPKEGEKQYIIILDDLIRHCLNSIFNIFDYQELSAHMIKITRDAQLDIDSDLSKSFIEKISESVRDRRIGDPVRFVYDSTIEKDTLQYLLKKMGIDSTDSLIPGGRYHNRRDYMNFPSLGREDLMYKTYPPLPIKDLSLDGSLFEKIAEKDYLQFAPYHTFSYVVRFLREAALDPKVKSIKLTIYRLARVSHVASSLVNAVKNGKKVTVQIELQARFDEAANIEYAEQLQTEGVKLIFGVPGLKVHSKTCVIERWNNGKLKRYGFISTGNFNESTAKIYTDYTLFTANQEILKEVNKVFNFFEINYKVAKYKHLIVSPHYTRPMLYKLIDDEIKNVKAGKPAYMKIKVNSLSDWKIADRLYAASRAGVKIQLIVRGINILIPGVEGMSENIEAISIVDKFLEHPRLFIFGNGGDPKVYIGSADLMTRNIDNRVEVTTPIYDADIKQELIDTFDIGWSDNVKARVFSIDQDNAYRKNELIKVRSQFATYDYYLAKLSN</sequence>
<feature type="binding site" evidence="7">
    <location>
        <position position="392"/>
    </location>
    <ligand>
        <name>Mg(2+)</name>
        <dbReference type="ChEBI" id="CHEBI:18420"/>
    </ligand>
</feature>
<comment type="function">
    <text evidence="7 8">Catalyzes the reversible transfer of the terminal phosphate of ATP to form a long-chain polyphosphate (polyP).</text>
</comment>
<dbReference type="Pfam" id="PF17941">
    <property type="entry name" value="PP_kinase_C_1"/>
    <property type="match status" value="1"/>
</dbReference>
<feature type="binding site" evidence="7">
    <location>
        <position position="609"/>
    </location>
    <ligand>
        <name>ATP</name>
        <dbReference type="ChEBI" id="CHEBI:30616"/>
    </ligand>
</feature>
<dbReference type="InterPro" id="IPR001736">
    <property type="entry name" value="PLipase_D/transphosphatidylase"/>
</dbReference>
<keyword evidence="5 7" id="KW-0067">ATP-binding</keyword>
<protein>
    <recommendedName>
        <fullName evidence="7 8">Polyphosphate kinase</fullName>
        <ecNumber evidence="7 8">2.7.4.1</ecNumber>
    </recommendedName>
    <alternativeName>
        <fullName evidence="7">ATP-polyphosphate phosphotransferase</fullName>
    </alternativeName>
    <alternativeName>
        <fullName evidence="7">Polyphosphoric acid kinase</fullName>
    </alternativeName>
</protein>
<keyword evidence="7" id="KW-0479">Metal-binding</keyword>
<evidence type="ECO:0000256" key="1">
    <source>
        <dbReference type="ARBA" id="ARBA00022553"/>
    </source>
</evidence>
<dbReference type="Gene3D" id="1.20.58.310">
    <property type="entry name" value="Polyphosphate kinase N-terminal domain"/>
    <property type="match status" value="1"/>
</dbReference>
<keyword evidence="6 7" id="KW-0460">Magnesium</keyword>
<evidence type="ECO:0000256" key="3">
    <source>
        <dbReference type="ARBA" id="ARBA00022741"/>
    </source>
</evidence>
<dbReference type="InterPro" id="IPR003414">
    <property type="entry name" value="PP_kinase"/>
</dbReference>
<keyword evidence="1 7" id="KW-0597">Phosphoprotein</keyword>
<reference evidence="11" key="1">
    <citation type="journal article" date="2019" name="Int. J. Syst. Evol. Microbiol.">
        <title>The Global Catalogue of Microorganisms (GCM) 10K type strain sequencing project: providing services to taxonomists for standard genome sequencing and annotation.</title>
        <authorList>
            <consortium name="The Broad Institute Genomics Platform"/>
            <consortium name="The Broad Institute Genome Sequencing Center for Infectious Disease"/>
            <person name="Wu L."/>
            <person name="Ma J."/>
        </authorList>
    </citation>
    <scope>NUCLEOTIDE SEQUENCE [LARGE SCALE GENOMIC DNA]</scope>
    <source>
        <strain evidence="11">CCUG 62952</strain>
    </source>
</reference>
<dbReference type="SUPFAM" id="SSF140356">
    <property type="entry name" value="PPK N-terminal domain-like"/>
    <property type="match status" value="1"/>
</dbReference>
<evidence type="ECO:0000256" key="4">
    <source>
        <dbReference type="ARBA" id="ARBA00022777"/>
    </source>
</evidence>
<dbReference type="NCBIfam" id="NF003917">
    <property type="entry name" value="PRK05443.1-1"/>
    <property type="match status" value="1"/>
</dbReference>
<dbReference type="SUPFAM" id="SSF56024">
    <property type="entry name" value="Phospholipase D/nuclease"/>
    <property type="match status" value="2"/>
</dbReference>
<dbReference type="PROSITE" id="PS50035">
    <property type="entry name" value="PLD"/>
    <property type="match status" value="1"/>
</dbReference>
<dbReference type="PANTHER" id="PTHR30218">
    <property type="entry name" value="POLYPHOSPHATE KINASE"/>
    <property type="match status" value="1"/>
</dbReference>
<feature type="binding site" evidence="7">
    <location>
        <position position="422"/>
    </location>
    <ligand>
        <name>Mg(2+)</name>
        <dbReference type="ChEBI" id="CHEBI:18420"/>
    </ligand>
</feature>
<keyword evidence="2 7" id="KW-0808">Transferase</keyword>
<organism evidence="10 11">
    <name type="scientific">Sungkyunkwania multivorans</name>
    <dbReference type="NCBI Taxonomy" id="1173618"/>
    <lineage>
        <taxon>Bacteria</taxon>
        <taxon>Pseudomonadati</taxon>
        <taxon>Bacteroidota</taxon>
        <taxon>Flavobacteriia</taxon>
        <taxon>Flavobacteriales</taxon>
        <taxon>Flavobacteriaceae</taxon>
        <taxon>Sungkyunkwania</taxon>
    </lineage>
</organism>
<feature type="active site" description="Phosphohistidine intermediate" evidence="7">
    <location>
        <position position="452"/>
    </location>
</feature>
<dbReference type="InterPro" id="IPR036832">
    <property type="entry name" value="PPK_N_dom_sf"/>
</dbReference>
<dbReference type="InterPro" id="IPR041108">
    <property type="entry name" value="PP_kinase_C_1"/>
</dbReference>
<dbReference type="Pfam" id="PF13089">
    <property type="entry name" value="PP_kinase_N"/>
    <property type="match status" value="1"/>
</dbReference>
<comment type="catalytic activity">
    <reaction evidence="7 8">
        <text>[phosphate](n) + ATP = [phosphate](n+1) + ADP</text>
        <dbReference type="Rhea" id="RHEA:19573"/>
        <dbReference type="Rhea" id="RHEA-COMP:9859"/>
        <dbReference type="Rhea" id="RHEA-COMP:14280"/>
        <dbReference type="ChEBI" id="CHEBI:16838"/>
        <dbReference type="ChEBI" id="CHEBI:30616"/>
        <dbReference type="ChEBI" id="CHEBI:456216"/>
        <dbReference type="EC" id="2.7.4.1"/>
    </reaction>
</comment>
<dbReference type="Gene3D" id="3.30.1840.10">
    <property type="entry name" value="Polyphosphate kinase middle domain"/>
    <property type="match status" value="1"/>
</dbReference>
<dbReference type="NCBIfam" id="TIGR03705">
    <property type="entry name" value="poly_P_kin"/>
    <property type="match status" value="1"/>
</dbReference>
<dbReference type="PIRSF" id="PIRSF015589">
    <property type="entry name" value="PP_kinase"/>
    <property type="match status" value="1"/>
</dbReference>
<dbReference type="SUPFAM" id="SSF143724">
    <property type="entry name" value="PHP14-like"/>
    <property type="match status" value="1"/>
</dbReference>
<evidence type="ECO:0000313" key="10">
    <source>
        <dbReference type="EMBL" id="MFD0861513.1"/>
    </source>
</evidence>
<keyword evidence="3 7" id="KW-0547">Nucleotide-binding</keyword>
<comment type="similarity">
    <text evidence="7 8">Belongs to the polyphosphate kinase 1 (PPK1) family.</text>
</comment>
<dbReference type="EMBL" id="JBHTJH010000004">
    <property type="protein sequence ID" value="MFD0861513.1"/>
    <property type="molecule type" value="Genomic_DNA"/>
</dbReference>
<dbReference type="Proteomes" id="UP001596978">
    <property type="component" value="Unassembled WGS sequence"/>
</dbReference>
<evidence type="ECO:0000256" key="6">
    <source>
        <dbReference type="ARBA" id="ARBA00022842"/>
    </source>
</evidence>
<feature type="binding site" evidence="7">
    <location>
        <position position="581"/>
    </location>
    <ligand>
        <name>ATP</name>
        <dbReference type="ChEBI" id="CHEBI:30616"/>
    </ligand>
</feature>
<feature type="domain" description="PLD phosphodiesterase" evidence="9">
    <location>
        <begin position="604"/>
        <end position="634"/>
    </location>
</feature>
<dbReference type="Pfam" id="PF13090">
    <property type="entry name" value="PP_kinase_C"/>
    <property type="match status" value="1"/>
</dbReference>
<keyword evidence="4 7" id="KW-0418">Kinase</keyword>
<proteinExistence type="inferred from homology"/>
<dbReference type="GO" id="GO:0008976">
    <property type="term" value="F:polyphosphate kinase activity"/>
    <property type="evidence" value="ECO:0007669"/>
    <property type="project" value="UniProtKB-EC"/>
</dbReference>
<comment type="caution">
    <text evidence="10">The sequence shown here is derived from an EMBL/GenBank/DDBJ whole genome shotgun (WGS) entry which is preliminary data.</text>
</comment>
<feature type="binding site" evidence="7">
    <location>
        <position position="485"/>
    </location>
    <ligand>
        <name>ATP</name>
        <dbReference type="ChEBI" id="CHEBI:30616"/>
    </ligand>
</feature>
<name>A0ABW3CY28_9FLAO</name>
<dbReference type="InterPro" id="IPR036830">
    <property type="entry name" value="PP_kinase_middle_dom_sf"/>
</dbReference>
<dbReference type="Gene3D" id="3.30.870.10">
    <property type="entry name" value="Endonuclease Chain A"/>
    <property type="match status" value="2"/>
</dbReference>
<dbReference type="InterPro" id="IPR024953">
    <property type="entry name" value="PP_kinase_middle"/>
</dbReference>
<dbReference type="InterPro" id="IPR025200">
    <property type="entry name" value="PPK_C_dom2"/>
</dbReference>
<evidence type="ECO:0000256" key="5">
    <source>
        <dbReference type="ARBA" id="ARBA00022840"/>
    </source>
</evidence>
<keyword evidence="11" id="KW-1185">Reference proteome</keyword>
<evidence type="ECO:0000256" key="8">
    <source>
        <dbReference type="RuleBase" id="RU003800"/>
    </source>
</evidence>
<dbReference type="Pfam" id="PF02503">
    <property type="entry name" value="PP_kinase"/>
    <property type="match status" value="1"/>
</dbReference>
<comment type="cofactor">
    <cofactor evidence="7">
        <name>Mg(2+)</name>
        <dbReference type="ChEBI" id="CHEBI:18420"/>
    </cofactor>
</comment>
<dbReference type="CDD" id="cd09164">
    <property type="entry name" value="PLDc_EcPPK1_C1_like"/>
    <property type="match status" value="1"/>
</dbReference>
<gene>
    <name evidence="10" type="primary">ppk1</name>
    <name evidence="7" type="synonym">ppk</name>
    <name evidence="10" type="ORF">ACFQ1M_04790</name>
</gene>
<dbReference type="CDD" id="cd09167">
    <property type="entry name" value="PLDc_EcPPK1_C2_like"/>
    <property type="match status" value="1"/>
</dbReference>
<dbReference type="PANTHER" id="PTHR30218:SF0">
    <property type="entry name" value="POLYPHOSPHATE KINASE"/>
    <property type="match status" value="1"/>
</dbReference>
<dbReference type="InterPro" id="IPR025198">
    <property type="entry name" value="PPK_N_dom"/>
</dbReference>
<evidence type="ECO:0000256" key="2">
    <source>
        <dbReference type="ARBA" id="ARBA00022679"/>
    </source>
</evidence>
<evidence type="ECO:0000313" key="11">
    <source>
        <dbReference type="Proteomes" id="UP001596978"/>
    </source>
</evidence>
<feature type="binding site" evidence="7">
    <location>
        <position position="50"/>
    </location>
    <ligand>
        <name>ATP</name>
        <dbReference type="ChEBI" id="CHEBI:30616"/>
    </ligand>
</feature>
<dbReference type="RefSeq" id="WP_386404674.1">
    <property type="nucleotide sequence ID" value="NZ_JBHTJH010000004.1"/>
</dbReference>
<evidence type="ECO:0000256" key="7">
    <source>
        <dbReference type="HAMAP-Rule" id="MF_00347"/>
    </source>
</evidence>
<dbReference type="HAMAP" id="MF_00347">
    <property type="entry name" value="Polyphosphate_kinase"/>
    <property type="match status" value="1"/>
</dbReference>